<name>A0A8H3UFA5_VENIN</name>
<protein>
    <recommendedName>
        <fullName evidence="2">Aminotransferase class V domain-containing protein</fullName>
    </recommendedName>
</protein>
<reference evidence="3 4" key="1">
    <citation type="submission" date="2018-12" db="EMBL/GenBank/DDBJ databases">
        <title>Venturia inaequalis Genome Resource.</title>
        <authorList>
            <person name="Lichtner F.J."/>
        </authorList>
    </citation>
    <scope>NUCLEOTIDE SEQUENCE [LARGE SCALE GENOMIC DNA]</scope>
    <source>
        <strain evidence="3 4">120213</strain>
    </source>
</reference>
<dbReference type="PANTHER" id="PTHR43092:SF2">
    <property type="entry name" value="HERCYNYLCYSTEINE SULFOXIDE LYASE"/>
    <property type="match status" value="1"/>
</dbReference>
<proteinExistence type="predicted"/>
<keyword evidence="1" id="KW-0663">Pyridoxal phosphate</keyword>
<comment type="caution">
    <text evidence="3">The sequence shown here is derived from an EMBL/GenBank/DDBJ whole genome shotgun (WGS) entry which is preliminary data.</text>
</comment>
<dbReference type="InterPro" id="IPR000192">
    <property type="entry name" value="Aminotrans_V_dom"/>
</dbReference>
<dbReference type="SUPFAM" id="SSF53383">
    <property type="entry name" value="PLP-dependent transferases"/>
    <property type="match status" value="1"/>
</dbReference>
<dbReference type="InterPro" id="IPR015421">
    <property type="entry name" value="PyrdxlP-dep_Trfase_major"/>
</dbReference>
<feature type="domain" description="Aminotransferase class V" evidence="2">
    <location>
        <begin position="81"/>
        <end position="362"/>
    </location>
</feature>
<dbReference type="Proteomes" id="UP000447873">
    <property type="component" value="Unassembled WGS sequence"/>
</dbReference>
<dbReference type="EMBL" id="WNWS01000400">
    <property type="protein sequence ID" value="KAE9968580.1"/>
    <property type="molecule type" value="Genomic_DNA"/>
</dbReference>
<organism evidence="3 4">
    <name type="scientific">Venturia inaequalis</name>
    <name type="common">Apple scab fungus</name>
    <dbReference type="NCBI Taxonomy" id="5025"/>
    <lineage>
        <taxon>Eukaryota</taxon>
        <taxon>Fungi</taxon>
        <taxon>Dikarya</taxon>
        <taxon>Ascomycota</taxon>
        <taxon>Pezizomycotina</taxon>
        <taxon>Dothideomycetes</taxon>
        <taxon>Pleosporomycetidae</taxon>
        <taxon>Venturiales</taxon>
        <taxon>Venturiaceae</taxon>
        <taxon>Venturia</taxon>
    </lineage>
</organism>
<dbReference type="AlphaFoldDB" id="A0A8H3UFA5"/>
<dbReference type="Pfam" id="PF00266">
    <property type="entry name" value="Aminotran_5"/>
    <property type="match status" value="1"/>
</dbReference>
<evidence type="ECO:0000256" key="1">
    <source>
        <dbReference type="ARBA" id="ARBA00022898"/>
    </source>
</evidence>
<gene>
    <name evidence="3" type="ORF">EG328_007473</name>
</gene>
<evidence type="ECO:0000259" key="2">
    <source>
        <dbReference type="Pfam" id="PF00266"/>
    </source>
</evidence>
<dbReference type="InterPro" id="IPR015422">
    <property type="entry name" value="PyrdxlP-dep_Trfase_small"/>
</dbReference>
<dbReference type="PANTHER" id="PTHR43092">
    <property type="entry name" value="L-CYSTEINE DESULFHYDRASE"/>
    <property type="match status" value="1"/>
</dbReference>
<evidence type="ECO:0000313" key="3">
    <source>
        <dbReference type="EMBL" id="KAE9968580.1"/>
    </source>
</evidence>
<dbReference type="InterPro" id="IPR015424">
    <property type="entry name" value="PyrdxlP-dep_Trfase"/>
</dbReference>
<dbReference type="Gene3D" id="3.90.1150.10">
    <property type="entry name" value="Aspartate Aminotransferase, domain 1"/>
    <property type="match status" value="1"/>
</dbReference>
<accession>A0A8H3UFA5</accession>
<sequence length="455" mass="50827">METAKLAIHKSRPLDGSTSSPNKAIPFGRALKKDFLFDKQYRNLNHGSFGTYPSTVRDALRSFQDQAEARPDQFIRYDYPKALDRSRVAMAELLKVPVETIAFVPNATTGINTVMRNLIFEPKDRIVYFSTIYGACGKTVSYITETTPAEAVEVEVTYPVSDEWLVGEFERVVKREQEAGNNVKVAIFDTVVSMPGVRVPFERLTAACKELGVLSCVDGAHGVGHVDLDLGELDCDFFVSNCHKWLFVPRGCAVFYVPVRNQHLIRSTLPTSHGFTPLPSQGETFKNPLPPSSKSAYITNFEFVGTIDNAPYLCIPTALEYREKLGGEAAILKHCHTLARTAAKIVSEALGTEILENEEGTLGNCCMSNVKLPLSLAEITSMAKTQDVGMMVLNWIYGVLVKEFDTFIAVVWLGDCWWVRFSAQVYLEEEDFEWAAEVLKEVCRRVMKGEFLAKK</sequence>
<dbReference type="Gene3D" id="3.40.640.10">
    <property type="entry name" value="Type I PLP-dependent aspartate aminotransferase-like (Major domain)"/>
    <property type="match status" value="1"/>
</dbReference>
<evidence type="ECO:0000313" key="4">
    <source>
        <dbReference type="Proteomes" id="UP000447873"/>
    </source>
</evidence>